<organism evidence="2 3">
    <name type="scientific">Haloferula luteola</name>
    <dbReference type="NCBI Taxonomy" id="595692"/>
    <lineage>
        <taxon>Bacteria</taxon>
        <taxon>Pseudomonadati</taxon>
        <taxon>Verrucomicrobiota</taxon>
        <taxon>Verrucomicrobiia</taxon>
        <taxon>Verrucomicrobiales</taxon>
        <taxon>Verrucomicrobiaceae</taxon>
        <taxon>Haloferula</taxon>
    </lineage>
</organism>
<evidence type="ECO:0000256" key="1">
    <source>
        <dbReference type="SAM" id="MobiDB-lite"/>
    </source>
</evidence>
<dbReference type="Proteomes" id="UP000557717">
    <property type="component" value="Unassembled WGS sequence"/>
</dbReference>
<feature type="compositionally biased region" description="Basic and acidic residues" evidence="1">
    <location>
        <begin position="1"/>
        <end position="14"/>
    </location>
</feature>
<dbReference type="EMBL" id="JACHFD010000003">
    <property type="protein sequence ID" value="MBB5350540.1"/>
    <property type="molecule type" value="Genomic_DNA"/>
</dbReference>
<dbReference type="RefSeq" id="WP_184015919.1">
    <property type="nucleotide sequence ID" value="NZ_JACHFD010000003.1"/>
</dbReference>
<feature type="region of interest" description="Disordered" evidence="1">
    <location>
        <begin position="1"/>
        <end position="35"/>
    </location>
</feature>
<accession>A0A840V9B1</accession>
<protein>
    <submittedName>
        <fullName evidence="2">Uncharacterized protein</fullName>
    </submittedName>
</protein>
<evidence type="ECO:0000313" key="3">
    <source>
        <dbReference type="Proteomes" id="UP000557717"/>
    </source>
</evidence>
<dbReference type="AlphaFoldDB" id="A0A840V9B1"/>
<gene>
    <name evidence="2" type="ORF">HNR46_000768</name>
</gene>
<proteinExistence type="predicted"/>
<name>A0A840V9B1_9BACT</name>
<comment type="caution">
    <text evidence="2">The sequence shown here is derived from an EMBL/GenBank/DDBJ whole genome shotgun (WGS) entry which is preliminary data.</text>
</comment>
<keyword evidence="3" id="KW-1185">Reference proteome</keyword>
<sequence>MSRNHQETHDHEEAPILASKLTARPQANHTTVDPVRPMIGLDPAVIVSLTRITQPVLEQRRVLFSDGDPVAEALGMTESEKARLERSWAKVKDRVLVRQHEGLRSEQREDRLWFGVDPFDGDAIRRQFYQDAEDTLGSERAAAFLTCSRADEAFGKWGHEVSGAYSIRYESQSDGSLVYRITRQDSPDAPEGKSWITSQIPPHIRELTDPLGIKPDASAP</sequence>
<evidence type="ECO:0000313" key="2">
    <source>
        <dbReference type="EMBL" id="MBB5350540.1"/>
    </source>
</evidence>
<reference evidence="2 3" key="1">
    <citation type="submission" date="2020-08" db="EMBL/GenBank/DDBJ databases">
        <title>Genomic Encyclopedia of Type Strains, Phase IV (KMG-IV): sequencing the most valuable type-strain genomes for metagenomic binning, comparative biology and taxonomic classification.</title>
        <authorList>
            <person name="Goeker M."/>
        </authorList>
    </citation>
    <scope>NUCLEOTIDE SEQUENCE [LARGE SCALE GENOMIC DNA]</scope>
    <source>
        <strain evidence="2 3">YC6886</strain>
    </source>
</reference>